<sequence length="88" mass="8882">MIAQPRLPVGVGGEVAPAVVGKRDVTLGHMADSAPPTGEALALGLVNARPAGACGRVDLLAAPRQLSDWPAPEGDRPQGEVRGTAPAR</sequence>
<proteinExistence type="predicted"/>
<name>A0ABN3M4Q8_9ACTN</name>
<evidence type="ECO:0000256" key="1">
    <source>
        <dbReference type="SAM" id="MobiDB-lite"/>
    </source>
</evidence>
<comment type="caution">
    <text evidence="2">The sequence shown here is derived from an EMBL/GenBank/DDBJ whole genome shotgun (WGS) entry which is preliminary data.</text>
</comment>
<accession>A0ABN3M4Q8</accession>
<dbReference type="EMBL" id="BAAATA010000020">
    <property type="protein sequence ID" value="GAA2495610.1"/>
    <property type="molecule type" value="Genomic_DNA"/>
</dbReference>
<feature type="region of interest" description="Disordered" evidence="1">
    <location>
        <begin position="65"/>
        <end position="88"/>
    </location>
</feature>
<gene>
    <name evidence="2" type="ORF">GCM10010406_34800</name>
</gene>
<organism evidence="2 3">
    <name type="scientific">Streptomyces thermolineatus</name>
    <dbReference type="NCBI Taxonomy" id="44033"/>
    <lineage>
        <taxon>Bacteria</taxon>
        <taxon>Bacillati</taxon>
        <taxon>Actinomycetota</taxon>
        <taxon>Actinomycetes</taxon>
        <taxon>Kitasatosporales</taxon>
        <taxon>Streptomycetaceae</taxon>
        <taxon>Streptomyces</taxon>
    </lineage>
</organism>
<evidence type="ECO:0000313" key="3">
    <source>
        <dbReference type="Proteomes" id="UP001501358"/>
    </source>
</evidence>
<dbReference type="Proteomes" id="UP001501358">
    <property type="component" value="Unassembled WGS sequence"/>
</dbReference>
<reference evidence="2 3" key="1">
    <citation type="journal article" date="2019" name="Int. J. Syst. Evol. Microbiol.">
        <title>The Global Catalogue of Microorganisms (GCM) 10K type strain sequencing project: providing services to taxonomists for standard genome sequencing and annotation.</title>
        <authorList>
            <consortium name="The Broad Institute Genomics Platform"/>
            <consortium name="The Broad Institute Genome Sequencing Center for Infectious Disease"/>
            <person name="Wu L."/>
            <person name="Ma J."/>
        </authorList>
    </citation>
    <scope>NUCLEOTIDE SEQUENCE [LARGE SCALE GENOMIC DNA]</scope>
    <source>
        <strain evidence="2 3">JCM 6307</strain>
    </source>
</reference>
<keyword evidence="3" id="KW-1185">Reference proteome</keyword>
<evidence type="ECO:0000313" key="2">
    <source>
        <dbReference type="EMBL" id="GAA2495610.1"/>
    </source>
</evidence>
<protein>
    <submittedName>
        <fullName evidence="2">Uncharacterized protein</fullName>
    </submittedName>
</protein>